<sequence>MLYMHFTFTTLVVVGLVQAQTRAAPQVVLGVDLEEKQCFPLTSDIVRYLVGDRIERYGEATFDAADYTIVVEARPEACLPRPVYVSQYDEIHCSDLGTFGRDDHDDCPDSELSYVYSTNLTIPSVSRPPVCLPIDFSVPAFAPSDGHVTVTTSPLSSEQGPTLCEASARVTLPMKVSLESLSPCYVDFSWLWLENKLHITAKK</sequence>
<organism evidence="2 3">
    <name type="scientific">Exidia glandulosa HHB12029</name>
    <dbReference type="NCBI Taxonomy" id="1314781"/>
    <lineage>
        <taxon>Eukaryota</taxon>
        <taxon>Fungi</taxon>
        <taxon>Dikarya</taxon>
        <taxon>Basidiomycota</taxon>
        <taxon>Agaricomycotina</taxon>
        <taxon>Agaricomycetes</taxon>
        <taxon>Auriculariales</taxon>
        <taxon>Exidiaceae</taxon>
        <taxon>Exidia</taxon>
    </lineage>
</organism>
<dbReference type="InParanoid" id="A0A165DPK0"/>
<evidence type="ECO:0000256" key="1">
    <source>
        <dbReference type="SAM" id="SignalP"/>
    </source>
</evidence>
<name>A0A165DPK0_EXIGL</name>
<dbReference type="AlphaFoldDB" id="A0A165DPK0"/>
<evidence type="ECO:0008006" key="4">
    <source>
        <dbReference type="Google" id="ProtNLM"/>
    </source>
</evidence>
<protein>
    <recommendedName>
        <fullName evidence="4">Phosphatidylglycerol/phosphatidylinositol transfer protein</fullName>
    </recommendedName>
</protein>
<evidence type="ECO:0000313" key="3">
    <source>
        <dbReference type="Proteomes" id="UP000077266"/>
    </source>
</evidence>
<reference evidence="2 3" key="1">
    <citation type="journal article" date="2016" name="Mol. Biol. Evol.">
        <title>Comparative Genomics of Early-Diverging Mushroom-Forming Fungi Provides Insights into the Origins of Lignocellulose Decay Capabilities.</title>
        <authorList>
            <person name="Nagy L.G."/>
            <person name="Riley R."/>
            <person name="Tritt A."/>
            <person name="Adam C."/>
            <person name="Daum C."/>
            <person name="Floudas D."/>
            <person name="Sun H."/>
            <person name="Yadav J.S."/>
            <person name="Pangilinan J."/>
            <person name="Larsson K.H."/>
            <person name="Matsuura K."/>
            <person name="Barry K."/>
            <person name="Labutti K."/>
            <person name="Kuo R."/>
            <person name="Ohm R.A."/>
            <person name="Bhattacharya S.S."/>
            <person name="Shirouzu T."/>
            <person name="Yoshinaga Y."/>
            <person name="Martin F.M."/>
            <person name="Grigoriev I.V."/>
            <person name="Hibbett D.S."/>
        </authorList>
    </citation>
    <scope>NUCLEOTIDE SEQUENCE [LARGE SCALE GENOMIC DNA]</scope>
    <source>
        <strain evidence="2 3">HHB12029</strain>
    </source>
</reference>
<accession>A0A165DPK0</accession>
<proteinExistence type="predicted"/>
<feature type="signal peptide" evidence="1">
    <location>
        <begin position="1"/>
        <end position="19"/>
    </location>
</feature>
<keyword evidence="3" id="KW-1185">Reference proteome</keyword>
<dbReference type="EMBL" id="KV426201">
    <property type="protein sequence ID" value="KZV85052.1"/>
    <property type="molecule type" value="Genomic_DNA"/>
</dbReference>
<gene>
    <name evidence="2" type="ORF">EXIGLDRAFT_841730</name>
</gene>
<evidence type="ECO:0000313" key="2">
    <source>
        <dbReference type="EMBL" id="KZV85052.1"/>
    </source>
</evidence>
<keyword evidence="1" id="KW-0732">Signal</keyword>
<feature type="chain" id="PRO_5007856710" description="Phosphatidylglycerol/phosphatidylinositol transfer protein" evidence="1">
    <location>
        <begin position="20"/>
        <end position="203"/>
    </location>
</feature>
<dbReference type="Proteomes" id="UP000077266">
    <property type="component" value="Unassembled WGS sequence"/>
</dbReference>